<evidence type="ECO:0000313" key="6">
    <source>
        <dbReference type="Proteomes" id="UP000663903"/>
    </source>
</evidence>
<dbReference type="GO" id="GO:0043565">
    <property type="term" value="F:sequence-specific DNA binding"/>
    <property type="evidence" value="ECO:0007669"/>
    <property type="project" value="InterPro"/>
</dbReference>
<protein>
    <submittedName>
        <fullName evidence="5">Helix-turn-helix transcriptional regulator</fullName>
    </submittedName>
</protein>
<dbReference type="AlphaFoldDB" id="A0A975H323"/>
<dbReference type="InterPro" id="IPR009057">
    <property type="entry name" value="Homeodomain-like_sf"/>
</dbReference>
<keyword evidence="3" id="KW-0804">Transcription</keyword>
<gene>
    <name evidence="5" type="ORF">J1M35_00555</name>
</gene>
<keyword evidence="6" id="KW-1185">Reference proteome</keyword>
<evidence type="ECO:0000259" key="4">
    <source>
        <dbReference type="PROSITE" id="PS01124"/>
    </source>
</evidence>
<dbReference type="PANTHER" id="PTHR43280:SF32">
    <property type="entry name" value="TRANSCRIPTIONAL REGULATORY PROTEIN"/>
    <property type="match status" value="1"/>
</dbReference>
<dbReference type="PROSITE" id="PS01124">
    <property type="entry name" value="HTH_ARAC_FAMILY_2"/>
    <property type="match status" value="1"/>
</dbReference>
<dbReference type="InterPro" id="IPR037923">
    <property type="entry name" value="HTH-like"/>
</dbReference>
<dbReference type="SMART" id="SM00342">
    <property type="entry name" value="HTH_ARAC"/>
    <property type="match status" value="1"/>
</dbReference>
<reference evidence="5" key="1">
    <citation type="submission" date="2021-03" db="EMBL/GenBank/DDBJ databases">
        <title>Ottowia sp. 27C isolated from the cloaca of a Giant Asian pond turtle (Heosemys grandis).</title>
        <authorList>
            <person name="Spergser J."/>
            <person name="Busse H.-J."/>
        </authorList>
    </citation>
    <scope>NUCLEOTIDE SEQUENCE</scope>
    <source>
        <strain evidence="5">27C</strain>
    </source>
</reference>
<dbReference type="EMBL" id="CP071796">
    <property type="protein sequence ID" value="QTD45453.1"/>
    <property type="molecule type" value="Genomic_DNA"/>
</dbReference>
<dbReference type="InterPro" id="IPR018060">
    <property type="entry name" value="HTH_AraC"/>
</dbReference>
<dbReference type="KEGG" id="otd:J1M35_00555"/>
<dbReference type="SUPFAM" id="SSF51215">
    <property type="entry name" value="Regulatory protein AraC"/>
    <property type="match status" value="1"/>
</dbReference>
<organism evidence="5 6">
    <name type="scientific">Ottowia testudinis</name>
    <dbReference type="NCBI Taxonomy" id="2816950"/>
    <lineage>
        <taxon>Bacteria</taxon>
        <taxon>Pseudomonadati</taxon>
        <taxon>Pseudomonadota</taxon>
        <taxon>Betaproteobacteria</taxon>
        <taxon>Burkholderiales</taxon>
        <taxon>Comamonadaceae</taxon>
        <taxon>Ottowia</taxon>
    </lineage>
</organism>
<evidence type="ECO:0000256" key="3">
    <source>
        <dbReference type="ARBA" id="ARBA00023163"/>
    </source>
</evidence>
<dbReference type="Gene3D" id="1.10.10.60">
    <property type="entry name" value="Homeodomain-like"/>
    <property type="match status" value="1"/>
</dbReference>
<dbReference type="Pfam" id="PF12833">
    <property type="entry name" value="HTH_18"/>
    <property type="match status" value="1"/>
</dbReference>
<dbReference type="RefSeq" id="WP_208009201.1">
    <property type="nucleotide sequence ID" value="NZ_CP071796.1"/>
</dbReference>
<name>A0A975H323_9BURK</name>
<evidence type="ECO:0000256" key="2">
    <source>
        <dbReference type="ARBA" id="ARBA00023125"/>
    </source>
</evidence>
<accession>A0A975H323</accession>
<evidence type="ECO:0000313" key="5">
    <source>
        <dbReference type="EMBL" id="QTD45453.1"/>
    </source>
</evidence>
<dbReference type="GO" id="GO:0003700">
    <property type="term" value="F:DNA-binding transcription factor activity"/>
    <property type="evidence" value="ECO:0007669"/>
    <property type="project" value="InterPro"/>
</dbReference>
<dbReference type="SUPFAM" id="SSF46689">
    <property type="entry name" value="Homeodomain-like"/>
    <property type="match status" value="1"/>
</dbReference>
<keyword evidence="2" id="KW-0238">DNA-binding</keyword>
<sequence length="302" mass="33021">MEPIRSTHFHHPRLDPLGVEVLTLDELRHRVAPGRWRAPGRVDFHLLLLVTGGRGAHTVDFVHHPLAHGDLLNVRPGQVQQWHPGTALHGLLLLATPLALLPDRLGGALPDAQRLAMEAWPCVHRPAPAEAQALRHSLQQMAADIQTFDGDARTAALVRHSLLALWLRVARGLPASPGEGAAPHSLHAVHRLFARELERHFADRLGVADYARRLGYSESTLARACHAAAGQSPKQLIDARTVLEARRLLAHSPASVGAIGHRLGFSEATNFNKFFTRLAGCTPLAFRRQQKIQSPVAAQSSH</sequence>
<feature type="domain" description="HTH araC/xylS-type" evidence="4">
    <location>
        <begin position="191"/>
        <end position="289"/>
    </location>
</feature>
<evidence type="ECO:0000256" key="1">
    <source>
        <dbReference type="ARBA" id="ARBA00023015"/>
    </source>
</evidence>
<keyword evidence="1" id="KW-0805">Transcription regulation</keyword>
<proteinExistence type="predicted"/>
<dbReference type="PANTHER" id="PTHR43280">
    <property type="entry name" value="ARAC-FAMILY TRANSCRIPTIONAL REGULATOR"/>
    <property type="match status" value="1"/>
</dbReference>
<dbReference type="Proteomes" id="UP000663903">
    <property type="component" value="Chromosome"/>
</dbReference>